<organism evidence="3 4">
    <name type="scientific">Candidatus Roizmanbacteria bacterium RIFCSPHIGHO2_01_FULL_39_12b</name>
    <dbReference type="NCBI Taxonomy" id="1802030"/>
    <lineage>
        <taxon>Bacteria</taxon>
        <taxon>Candidatus Roizmaniibacteriota</taxon>
    </lineage>
</organism>
<feature type="domain" description="GIY-YIG" evidence="2">
    <location>
        <begin position="4"/>
        <end position="85"/>
    </location>
</feature>
<dbReference type="Pfam" id="PF01541">
    <property type="entry name" value="GIY-YIG"/>
    <property type="match status" value="1"/>
</dbReference>
<name>A0A1F7GES3_9BACT</name>
<evidence type="ECO:0000259" key="2">
    <source>
        <dbReference type="PROSITE" id="PS50164"/>
    </source>
</evidence>
<dbReference type="InterPro" id="IPR035901">
    <property type="entry name" value="GIY-YIG_endonuc_sf"/>
</dbReference>
<dbReference type="Proteomes" id="UP000178372">
    <property type="component" value="Unassembled WGS sequence"/>
</dbReference>
<evidence type="ECO:0000256" key="1">
    <source>
        <dbReference type="ARBA" id="ARBA00007435"/>
    </source>
</evidence>
<proteinExistence type="inferred from homology"/>
<dbReference type="AlphaFoldDB" id="A0A1F7GES3"/>
<accession>A0A1F7GES3</accession>
<comment type="similarity">
    <text evidence="1">Belongs to the UPF0213 family.</text>
</comment>
<dbReference type="EMBL" id="MFZF01000001">
    <property type="protein sequence ID" value="OGK17389.1"/>
    <property type="molecule type" value="Genomic_DNA"/>
</dbReference>
<dbReference type="PANTHER" id="PTHR34477:SF1">
    <property type="entry name" value="UPF0213 PROTEIN YHBQ"/>
    <property type="match status" value="1"/>
</dbReference>
<dbReference type="SMART" id="SM00465">
    <property type="entry name" value="GIYc"/>
    <property type="match status" value="1"/>
</dbReference>
<comment type="caution">
    <text evidence="3">The sequence shown here is derived from an EMBL/GenBank/DDBJ whole genome shotgun (WGS) entry which is preliminary data.</text>
</comment>
<dbReference type="CDD" id="cd10449">
    <property type="entry name" value="GIY-YIG_SLX1_like"/>
    <property type="match status" value="1"/>
</dbReference>
<dbReference type="PROSITE" id="PS50164">
    <property type="entry name" value="GIY_YIG"/>
    <property type="match status" value="1"/>
</dbReference>
<gene>
    <name evidence="3" type="ORF">A2690_00140</name>
</gene>
<dbReference type="InterPro" id="IPR050190">
    <property type="entry name" value="UPF0213_domain"/>
</dbReference>
<protein>
    <recommendedName>
        <fullName evidence="2">GIY-YIG domain-containing protein</fullName>
    </recommendedName>
</protein>
<dbReference type="SUPFAM" id="SSF82771">
    <property type="entry name" value="GIY-YIG endonuclease"/>
    <property type="match status" value="1"/>
</dbReference>
<reference evidence="3 4" key="1">
    <citation type="journal article" date="2016" name="Nat. Commun.">
        <title>Thousands of microbial genomes shed light on interconnected biogeochemical processes in an aquifer system.</title>
        <authorList>
            <person name="Anantharaman K."/>
            <person name="Brown C.T."/>
            <person name="Hug L.A."/>
            <person name="Sharon I."/>
            <person name="Castelle C.J."/>
            <person name="Probst A.J."/>
            <person name="Thomas B.C."/>
            <person name="Singh A."/>
            <person name="Wilkins M.J."/>
            <person name="Karaoz U."/>
            <person name="Brodie E.L."/>
            <person name="Williams K.H."/>
            <person name="Hubbard S.S."/>
            <person name="Banfield J.F."/>
        </authorList>
    </citation>
    <scope>NUCLEOTIDE SEQUENCE [LARGE SCALE GENOMIC DNA]</scope>
</reference>
<evidence type="ECO:0000313" key="3">
    <source>
        <dbReference type="EMBL" id="OGK17389.1"/>
    </source>
</evidence>
<dbReference type="Gene3D" id="3.40.1440.10">
    <property type="entry name" value="GIY-YIG endonuclease"/>
    <property type="match status" value="1"/>
</dbReference>
<dbReference type="InterPro" id="IPR000305">
    <property type="entry name" value="GIY-YIG_endonuc"/>
</dbReference>
<dbReference type="PANTHER" id="PTHR34477">
    <property type="entry name" value="UPF0213 PROTEIN YHBQ"/>
    <property type="match status" value="1"/>
</dbReference>
<sequence>MKKLNYCVYVLRSLKDGDFYIGYTTNLNQRLTSHIKGESKATLPRRPFALIFCEDYKNKHDATNREKYFKTTKGKRALRLMLKETLNDMKNLSV</sequence>
<evidence type="ECO:0000313" key="4">
    <source>
        <dbReference type="Proteomes" id="UP000178372"/>
    </source>
</evidence>